<accession>A0A9P3GJZ0</accession>
<name>A0A9P3GJZ0_9APHY</name>
<dbReference type="OrthoDB" id="2750505at2759"/>
<dbReference type="Gene3D" id="3.80.10.10">
    <property type="entry name" value="Ribonuclease Inhibitor"/>
    <property type="match status" value="1"/>
</dbReference>
<dbReference type="EMBL" id="BPQB01000058">
    <property type="protein sequence ID" value="GJE96323.1"/>
    <property type="molecule type" value="Genomic_DNA"/>
</dbReference>
<dbReference type="AlphaFoldDB" id="A0A9P3GJZ0"/>
<comment type="caution">
    <text evidence="1">The sequence shown here is derived from an EMBL/GenBank/DDBJ whole genome shotgun (WGS) entry which is preliminary data.</text>
</comment>
<evidence type="ECO:0000313" key="1">
    <source>
        <dbReference type="EMBL" id="GJE96323.1"/>
    </source>
</evidence>
<dbReference type="InterPro" id="IPR032675">
    <property type="entry name" value="LRR_dom_sf"/>
</dbReference>
<evidence type="ECO:0008006" key="3">
    <source>
        <dbReference type="Google" id="ProtNLM"/>
    </source>
</evidence>
<gene>
    <name evidence="1" type="ORF">PsYK624_125170</name>
</gene>
<proteinExistence type="predicted"/>
<keyword evidence="2" id="KW-1185">Reference proteome</keyword>
<reference evidence="1 2" key="1">
    <citation type="submission" date="2021-08" db="EMBL/GenBank/DDBJ databases">
        <title>Draft Genome Sequence of Phanerochaete sordida strain YK-624.</title>
        <authorList>
            <person name="Mori T."/>
            <person name="Dohra H."/>
            <person name="Suzuki T."/>
            <person name="Kawagishi H."/>
            <person name="Hirai H."/>
        </authorList>
    </citation>
    <scope>NUCLEOTIDE SEQUENCE [LARGE SCALE GENOMIC DNA]</scope>
    <source>
        <strain evidence="1 2">YK-624</strain>
    </source>
</reference>
<dbReference type="Proteomes" id="UP000703269">
    <property type="component" value="Unassembled WGS sequence"/>
</dbReference>
<dbReference type="SUPFAM" id="SSF52047">
    <property type="entry name" value="RNI-like"/>
    <property type="match status" value="1"/>
</dbReference>
<sequence length="444" mass="49936">MIDYVTDFLYDDLQSLRSCTLVNRQWLPAGSFHLFRRIHWPPCDRQRRWSVADHGDGCAKCHLIDGSGTLQSIVTLFSTSLRAATSVRELYIKMVWYGPNNSNISTVTTPQQLAHIVGLLPCLETLDVQPMQFRPSSFSGPLPAGPRLRVLHLTSPPSGIDLESMLIFVSHFSSISKLSLSPVISEQRYPVLGPPAQALHIRVNELDLVVLSAARVWFEFLSSHLDLSYLTSLSHSPPAFRGPWAQNLDDSIPALHNFIRKCTNLRLLTCRNGFPAPGILSYPSTCTTLNEIDYHVGHIQSGFRMPTLWSYIADLLKCRLASTVTAAVIQVTCTRTVYSSHEYLDFAAHQTDFVESFGSIDWPVLNDAIRRLQSLRMEVGLLVAKGQREWERIETPQENDIPDPDMWRETAEACRAGTEAFIRNELSIASHQRLELDVSLHATN</sequence>
<protein>
    <recommendedName>
        <fullName evidence="3">F-box domain-containing protein</fullName>
    </recommendedName>
</protein>
<organism evidence="1 2">
    <name type="scientific">Phanerochaete sordida</name>
    <dbReference type="NCBI Taxonomy" id="48140"/>
    <lineage>
        <taxon>Eukaryota</taxon>
        <taxon>Fungi</taxon>
        <taxon>Dikarya</taxon>
        <taxon>Basidiomycota</taxon>
        <taxon>Agaricomycotina</taxon>
        <taxon>Agaricomycetes</taxon>
        <taxon>Polyporales</taxon>
        <taxon>Phanerochaetaceae</taxon>
        <taxon>Phanerochaete</taxon>
    </lineage>
</organism>
<evidence type="ECO:0000313" key="2">
    <source>
        <dbReference type="Proteomes" id="UP000703269"/>
    </source>
</evidence>